<evidence type="ECO:0000256" key="3">
    <source>
        <dbReference type="ARBA" id="ARBA00022801"/>
    </source>
</evidence>
<evidence type="ECO:0000256" key="1">
    <source>
        <dbReference type="ARBA" id="ARBA00008601"/>
    </source>
</evidence>
<keyword evidence="3" id="KW-0378">Hydrolase</keyword>
<accession>A9UWS8</accession>
<dbReference type="FunCoup" id="A9UWS8">
    <property type="interactions" value="736"/>
</dbReference>
<dbReference type="GO" id="GO:0017017">
    <property type="term" value="F:MAP kinase tyrosine/serine/threonine phosphatase activity"/>
    <property type="evidence" value="ECO:0000318"/>
    <property type="project" value="GO_Central"/>
</dbReference>
<dbReference type="InParanoid" id="A9UWS8"/>
<sequence>IYIGCVHDATDRDLLTRTGITHVLSALEDCPEVPMSIEQLHLPISDTFSSEFEVLPSFLRGAQFIHEAVSAGGRVLVHCAAGVSRSPTMVAAYLILYHNMSMETSISHLQALRQVVSPNLAFLGVLLTMEQ</sequence>
<dbReference type="STRING" id="81824.A9UWS8"/>
<dbReference type="GO" id="GO:0008330">
    <property type="term" value="F:protein tyrosine/threonine phosphatase activity"/>
    <property type="evidence" value="ECO:0000318"/>
    <property type="project" value="GO_Central"/>
</dbReference>
<gene>
    <name evidence="7" type="ORF">MONBRDRAFT_3024</name>
</gene>
<dbReference type="PANTHER" id="PTHR10159:SF519">
    <property type="entry name" value="DUAL SPECIFICITY PROTEIN PHOSPHATASE MPK3"/>
    <property type="match status" value="1"/>
</dbReference>
<proteinExistence type="inferred from homology"/>
<dbReference type="InterPro" id="IPR020422">
    <property type="entry name" value="TYR_PHOSPHATASE_DUAL_dom"/>
</dbReference>
<dbReference type="RefSeq" id="XP_001745035.1">
    <property type="nucleotide sequence ID" value="XM_001744983.1"/>
</dbReference>
<dbReference type="OMA" id="HCERGAS"/>
<evidence type="ECO:0000313" key="7">
    <source>
        <dbReference type="EMBL" id="EDQ90268.1"/>
    </source>
</evidence>
<keyword evidence="4" id="KW-0904">Protein phosphatase</keyword>
<keyword evidence="8" id="KW-1185">Reference proteome</keyword>
<comment type="similarity">
    <text evidence="1">Belongs to the protein-tyrosine phosphatase family. Non-receptor class dual specificity subfamily.</text>
</comment>
<evidence type="ECO:0000259" key="5">
    <source>
        <dbReference type="PROSITE" id="PS50054"/>
    </source>
</evidence>
<reference evidence="7 8" key="1">
    <citation type="journal article" date="2008" name="Nature">
        <title>The genome of the choanoflagellate Monosiga brevicollis and the origin of metazoans.</title>
        <authorList>
            <consortium name="JGI Sequencing"/>
            <person name="King N."/>
            <person name="Westbrook M.J."/>
            <person name="Young S.L."/>
            <person name="Kuo A."/>
            <person name="Abedin M."/>
            <person name="Chapman J."/>
            <person name="Fairclough S."/>
            <person name="Hellsten U."/>
            <person name="Isogai Y."/>
            <person name="Letunic I."/>
            <person name="Marr M."/>
            <person name="Pincus D."/>
            <person name="Putnam N."/>
            <person name="Rokas A."/>
            <person name="Wright K.J."/>
            <person name="Zuzow R."/>
            <person name="Dirks W."/>
            <person name="Good M."/>
            <person name="Goodstein D."/>
            <person name="Lemons D."/>
            <person name="Li W."/>
            <person name="Lyons J.B."/>
            <person name="Morris A."/>
            <person name="Nichols S."/>
            <person name="Richter D.J."/>
            <person name="Salamov A."/>
            <person name="Bork P."/>
            <person name="Lim W.A."/>
            <person name="Manning G."/>
            <person name="Miller W.T."/>
            <person name="McGinnis W."/>
            <person name="Shapiro H."/>
            <person name="Tjian R."/>
            <person name="Grigoriev I.V."/>
            <person name="Rokhsar D."/>
        </authorList>
    </citation>
    <scope>NUCLEOTIDE SEQUENCE [LARGE SCALE GENOMIC DNA]</scope>
    <source>
        <strain evidence="8">MX1 / ATCC 50154</strain>
    </source>
</reference>
<dbReference type="KEGG" id="mbr:MONBRDRAFT_3024"/>
<protein>
    <recommendedName>
        <fullName evidence="2">protein-tyrosine-phosphatase</fullName>
        <ecNumber evidence="2">3.1.3.48</ecNumber>
    </recommendedName>
</protein>
<dbReference type="CDD" id="cd14498">
    <property type="entry name" value="DSP"/>
    <property type="match status" value="1"/>
</dbReference>
<dbReference type="PROSITE" id="PS00383">
    <property type="entry name" value="TYR_PHOSPHATASE_1"/>
    <property type="match status" value="1"/>
</dbReference>
<dbReference type="GO" id="GO:0033550">
    <property type="term" value="F:MAP kinase tyrosine phosphatase activity"/>
    <property type="evidence" value="ECO:0000318"/>
    <property type="project" value="GO_Central"/>
</dbReference>
<dbReference type="PANTHER" id="PTHR10159">
    <property type="entry name" value="DUAL SPECIFICITY PROTEIN PHOSPHATASE"/>
    <property type="match status" value="1"/>
</dbReference>
<dbReference type="Proteomes" id="UP000001357">
    <property type="component" value="Unassembled WGS sequence"/>
</dbReference>
<dbReference type="Pfam" id="PF00782">
    <property type="entry name" value="DSPc"/>
    <property type="match status" value="1"/>
</dbReference>
<dbReference type="SMART" id="SM00195">
    <property type="entry name" value="DSPc"/>
    <property type="match status" value="1"/>
</dbReference>
<dbReference type="Gene3D" id="3.90.190.10">
    <property type="entry name" value="Protein tyrosine phosphatase superfamily"/>
    <property type="match status" value="1"/>
</dbReference>
<dbReference type="eggNOG" id="KOG1716">
    <property type="taxonomic scope" value="Eukaryota"/>
</dbReference>
<dbReference type="InterPro" id="IPR016130">
    <property type="entry name" value="Tyr_Pase_AS"/>
</dbReference>
<evidence type="ECO:0000313" key="8">
    <source>
        <dbReference type="Proteomes" id="UP000001357"/>
    </source>
</evidence>
<evidence type="ECO:0000256" key="4">
    <source>
        <dbReference type="ARBA" id="ARBA00022912"/>
    </source>
</evidence>
<dbReference type="EC" id="3.1.3.48" evidence="2"/>
<dbReference type="PROSITE" id="PS50054">
    <property type="entry name" value="TYR_PHOSPHATASE_DUAL"/>
    <property type="match status" value="1"/>
</dbReference>
<evidence type="ECO:0000259" key="6">
    <source>
        <dbReference type="PROSITE" id="PS50056"/>
    </source>
</evidence>
<feature type="domain" description="Tyrosine specific protein phosphatases" evidence="6">
    <location>
        <begin position="56"/>
        <end position="113"/>
    </location>
</feature>
<dbReference type="EMBL" id="CH991548">
    <property type="protein sequence ID" value="EDQ90268.1"/>
    <property type="molecule type" value="Genomic_DNA"/>
</dbReference>
<dbReference type="InterPro" id="IPR000340">
    <property type="entry name" value="Dual-sp_phosphatase_cat-dom"/>
</dbReference>
<feature type="non-terminal residue" evidence="7">
    <location>
        <position position="131"/>
    </location>
</feature>
<dbReference type="GO" id="GO:0007165">
    <property type="term" value="P:signal transduction"/>
    <property type="evidence" value="ECO:0000318"/>
    <property type="project" value="GO_Central"/>
</dbReference>
<name>A9UWS8_MONBE</name>
<dbReference type="AlphaFoldDB" id="A9UWS8"/>
<dbReference type="PROSITE" id="PS50056">
    <property type="entry name" value="TYR_PHOSPHATASE_2"/>
    <property type="match status" value="1"/>
</dbReference>
<organism evidence="7 8">
    <name type="scientific">Monosiga brevicollis</name>
    <name type="common">Choanoflagellate</name>
    <dbReference type="NCBI Taxonomy" id="81824"/>
    <lineage>
        <taxon>Eukaryota</taxon>
        <taxon>Choanoflagellata</taxon>
        <taxon>Craspedida</taxon>
        <taxon>Salpingoecidae</taxon>
        <taxon>Monosiga</taxon>
    </lineage>
</organism>
<dbReference type="InterPro" id="IPR029021">
    <property type="entry name" value="Prot-tyrosine_phosphatase-like"/>
</dbReference>
<dbReference type="GO" id="GO:0005737">
    <property type="term" value="C:cytoplasm"/>
    <property type="evidence" value="ECO:0000318"/>
    <property type="project" value="GO_Central"/>
</dbReference>
<dbReference type="InterPro" id="IPR000387">
    <property type="entry name" value="Tyr_Pase_dom"/>
</dbReference>
<feature type="non-terminal residue" evidence="7">
    <location>
        <position position="1"/>
    </location>
</feature>
<dbReference type="SUPFAM" id="SSF52799">
    <property type="entry name" value="(Phosphotyrosine protein) phosphatases II"/>
    <property type="match status" value="1"/>
</dbReference>
<evidence type="ECO:0000256" key="2">
    <source>
        <dbReference type="ARBA" id="ARBA00013064"/>
    </source>
</evidence>
<feature type="domain" description="Tyrosine-protein phosphatase" evidence="5">
    <location>
        <begin position="1"/>
        <end position="131"/>
    </location>
</feature>
<dbReference type="GO" id="GO:0043409">
    <property type="term" value="P:negative regulation of MAPK cascade"/>
    <property type="evidence" value="ECO:0000318"/>
    <property type="project" value="GO_Central"/>
</dbReference>
<dbReference type="GeneID" id="5890184"/>